<dbReference type="Proteomes" id="UP000326396">
    <property type="component" value="Linkage Group LG7"/>
</dbReference>
<reference evidence="1 2" key="1">
    <citation type="submission" date="2019-05" db="EMBL/GenBank/DDBJ databases">
        <title>Mikania micrantha, genome provides insights into the molecular mechanism of rapid growth.</title>
        <authorList>
            <person name="Liu B."/>
        </authorList>
    </citation>
    <scope>NUCLEOTIDE SEQUENCE [LARGE SCALE GENOMIC DNA]</scope>
    <source>
        <strain evidence="1">NLD-2019</strain>
        <tissue evidence="1">Leaf</tissue>
    </source>
</reference>
<dbReference type="EMBL" id="SZYD01000017">
    <property type="protein sequence ID" value="KAD3067004.1"/>
    <property type="molecule type" value="Genomic_DNA"/>
</dbReference>
<dbReference type="AlphaFoldDB" id="A0A5N6LZE8"/>
<name>A0A5N6LZE8_9ASTR</name>
<evidence type="ECO:0000313" key="1">
    <source>
        <dbReference type="EMBL" id="KAD3067004.1"/>
    </source>
</evidence>
<keyword evidence="2" id="KW-1185">Reference proteome</keyword>
<evidence type="ECO:0000313" key="2">
    <source>
        <dbReference type="Proteomes" id="UP000326396"/>
    </source>
</evidence>
<accession>A0A5N6LZE8</accession>
<proteinExistence type="predicted"/>
<protein>
    <submittedName>
        <fullName evidence="1">Uncharacterized protein</fullName>
    </submittedName>
</protein>
<gene>
    <name evidence="1" type="ORF">E3N88_34884</name>
</gene>
<organism evidence="1 2">
    <name type="scientific">Mikania micrantha</name>
    <name type="common">bitter vine</name>
    <dbReference type="NCBI Taxonomy" id="192012"/>
    <lineage>
        <taxon>Eukaryota</taxon>
        <taxon>Viridiplantae</taxon>
        <taxon>Streptophyta</taxon>
        <taxon>Embryophyta</taxon>
        <taxon>Tracheophyta</taxon>
        <taxon>Spermatophyta</taxon>
        <taxon>Magnoliopsida</taxon>
        <taxon>eudicotyledons</taxon>
        <taxon>Gunneridae</taxon>
        <taxon>Pentapetalae</taxon>
        <taxon>asterids</taxon>
        <taxon>campanulids</taxon>
        <taxon>Asterales</taxon>
        <taxon>Asteraceae</taxon>
        <taxon>Asteroideae</taxon>
        <taxon>Heliantheae alliance</taxon>
        <taxon>Eupatorieae</taxon>
        <taxon>Mikania</taxon>
    </lineage>
</organism>
<comment type="caution">
    <text evidence="1">The sequence shown here is derived from an EMBL/GenBank/DDBJ whole genome shotgun (WGS) entry which is preliminary data.</text>
</comment>
<sequence>MRWLSLSPLQSVSLHPHKLRALLTIDVRLRSARVVVMVLDETGGHNEGVAVCCGFDGLKRTIIYERSVVGVFPTTRAAATNWTAPRYA</sequence>